<organism evidence="1 2">
    <name type="scientific">Dermacentor silvarum</name>
    <name type="common">Tick</name>
    <dbReference type="NCBI Taxonomy" id="543639"/>
    <lineage>
        <taxon>Eukaryota</taxon>
        <taxon>Metazoa</taxon>
        <taxon>Ecdysozoa</taxon>
        <taxon>Arthropoda</taxon>
        <taxon>Chelicerata</taxon>
        <taxon>Arachnida</taxon>
        <taxon>Acari</taxon>
        <taxon>Parasitiformes</taxon>
        <taxon>Ixodida</taxon>
        <taxon>Ixodoidea</taxon>
        <taxon>Ixodidae</taxon>
        <taxon>Rhipicephalinae</taxon>
        <taxon>Dermacentor</taxon>
    </lineage>
</organism>
<dbReference type="Proteomes" id="UP000821865">
    <property type="component" value="Chromosome 8"/>
</dbReference>
<gene>
    <name evidence="1" type="ORF">HPB49_006529</name>
</gene>
<comment type="caution">
    <text evidence="1">The sequence shown here is derived from an EMBL/GenBank/DDBJ whole genome shotgun (WGS) entry which is preliminary data.</text>
</comment>
<dbReference type="EMBL" id="CM023477">
    <property type="protein sequence ID" value="KAH7936953.1"/>
    <property type="molecule type" value="Genomic_DNA"/>
</dbReference>
<proteinExistence type="predicted"/>
<reference evidence="1" key="1">
    <citation type="submission" date="2020-05" db="EMBL/GenBank/DDBJ databases">
        <title>Large-scale comparative analyses of tick genomes elucidate their genetic diversity and vector capacities.</title>
        <authorList>
            <person name="Jia N."/>
            <person name="Wang J."/>
            <person name="Shi W."/>
            <person name="Du L."/>
            <person name="Sun Y."/>
            <person name="Zhan W."/>
            <person name="Jiang J."/>
            <person name="Wang Q."/>
            <person name="Zhang B."/>
            <person name="Ji P."/>
            <person name="Sakyi L.B."/>
            <person name="Cui X."/>
            <person name="Yuan T."/>
            <person name="Jiang B."/>
            <person name="Yang W."/>
            <person name="Lam T.T.-Y."/>
            <person name="Chang Q."/>
            <person name="Ding S."/>
            <person name="Wang X."/>
            <person name="Zhu J."/>
            <person name="Ruan X."/>
            <person name="Zhao L."/>
            <person name="Wei J."/>
            <person name="Que T."/>
            <person name="Du C."/>
            <person name="Cheng J."/>
            <person name="Dai P."/>
            <person name="Han X."/>
            <person name="Huang E."/>
            <person name="Gao Y."/>
            <person name="Liu J."/>
            <person name="Shao H."/>
            <person name="Ye R."/>
            <person name="Li L."/>
            <person name="Wei W."/>
            <person name="Wang X."/>
            <person name="Wang C."/>
            <person name="Yang T."/>
            <person name="Huo Q."/>
            <person name="Li W."/>
            <person name="Guo W."/>
            <person name="Chen H."/>
            <person name="Zhou L."/>
            <person name="Ni X."/>
            <person name="Tian J."/>
            <person name="Zhou Y."/>
            <person name="Sheng Y."/>
            <person name="Liu T."/>
            <person name="Pan Y."/>
            <person name="Xia L."/>
            <person name="Li J."/>
            <person name="Zhao F."/>
            <person name="Cao W."/>
        </authorList>
    </citation>
    <scope>NUCLEOTIDE SEQUENCE</scope>
    <source>
        <strain evidence="1">Dsil-2018</strain>
    </source>
</reference>
<accession>A0ACB8C7Q8</accession>
<name>A0ACB8C7Q8_DERSI</name>
<sequence length="201" mass="22579">MVPRKSPSCLPIHRTDLWLLIVESNHGSAQAQAQSREISANAAYYDMESTLSKDSDTEEQVWILSERLNHLHTDLRGTDSDIAPLLSIMEAEAEFDRVVDYNDRATATSAKLKYRILPIHESLNRAAPSTSNEPVQRTLQPGVHLPKIELIMFSGRSSMWPPFWEQFNQVIHNNGGLTDVDKFTYLRSVLTGDAALAIGDF</sequence>
<evidence type="ECO:0000313" key="1">
    <source>
        <dbReference type="EMBL" id="KAH7936953.1"/>
    </source>
</evidence>
<keyword evidence="2" id="KW-1185">Reference proteome</keyword>
<protein>
    <submittedName>
        <fullName evidence="1">Uncharacterized protein</fullName>
    </submittedName>
</protein>
<evidence type="ECO:0000313" key="2">
    <source>
        <dbReference type="Proteomes" id="UP000821865"/>
    </source>
</evidence>